<proteinExistence type="predicted"/>
<keyword evidence="5" id="KW-1185">Reference proteome</keyword>
<feature type="compositionally biased region" description="Polar residues" evidence="1">
    <location>
        <begin position="397"/>
        <end position="412"/>
    </location>
</feature>
<evidence type="ECO:0000313" key="5">
    <source>
        <dbReference type="Proteomes" id="UP000750334"/>
    </source>
</evidence>
<dbReference type="InterPro" id="IPR018871">
    <property type="entry name" value="GLEYA_adhesin_domain"/>
</dbReference>
<organism evidence="4 5">
    <name type="scientific">Maudiozyma exigua</name>
    <name type="common">Yeast</name>
    <name type="synonym">Kazachstania exigua</name>
    <dbReference type="NCBI Taxonomy" id="34358"/>
    <lineage>
        <taxon>Eukaryota</taxon>
        <taxon>Fungi</taxon>
        <taxon>Dikarya</taxon>
        <taxon>Ascomycota</taxon>
        <taxon>Saccharomycotina</taxon>
        <taxon>Saccharomycetes</taxon>
        <taxon>Saccharomycetales</taxon>
        <taxon>Saccharomycetaceae</taxon>
        <taxon>Maudiozyma</taxon>
    </lineage>
</organism>
<feature type="compositionally biased region" description="Low complexity" evidence="1">
    <location>
        <begin position="372"/>
        <end position="396"/>
    </location>
</feature>
<protein>
    <recommendedName>
        <fullName evidence="3">PA14 domain-containing protein</fullName>
    </recommendedName>
</protein>
<dbReference type="Gene3D" id="2.60.120.1560">
    <property type="match status" value="1"/>
</dbReference>
<evidence type="ECO:0000259" key="3">
    <source>
        <dbReference type="PROSITE" id="PS51820"/>
    </source>
</evidence>
<dbReference type="Proteomes" id="UP000750334">
    <property type="component" value="Unassembled WGS sequence"/>
</dbReference>
<gene>
    <name evidence="4" type="ORF">C6P45_001270</name>
</gene>
<accession>A0A9P6W3Q6</accession>
<dbReference type="PROSITE" id="PS51820">
    <property type="entry name" value="PA14"/>
    <property type="match status" value="1"/>
</dbReference>
<feature type="region of interest" description="Disordered" evidence="1">
    <location>
        <begin position="372"/>
        <end position="412"/>
    </location>
</feature>
<keyword evidence="2" id="KW-0732">Signal</keyword>
<feature type="chain" id="PRO_5040204312" description="PA14 domain-containing protein" evidence="2">
    <location>
        <begin position="23"/>
        <end position="625"/>
    </location>
</feature>
<dbReference type="EMBL" id="PUHR01000156">
    <property type="protein sequence ID" value="KAG0661745.1"/>
    <property type="molecule type" value="Genomic_DNA"/>
</dbReference>
<reference evidence="4 5" key="1">
    <citation type="submission" date="2020-11" db="EMBL/GenBank/DDBJ databases">
        <title>Kefir isolates.</title>
        <authorList>
            <person name="Marcisauskas S."/>
            <person name="Kim Y."/>
            <person name="Blasche S."/>
        </authorList>
    </citation>
    <scope>NUCLEOTIDE SEQUENCE [LARGE SCALE GENOMIC DNA]</scope>
    <source>
        <strain evidence="4 5">OG2</strain>
    </source>
</reference>
<dbReference type="OrthoDB" id="3996163at2759"/>
<name>A0A9P6W3Q6_MAUEX</name>
<evidence type="ECO:0000256" key="2">
    <source>
        <dbReference type="SAM" id="SignalP"/>
    </source>
</evidence>
<feature type="region of interest" description="Disordered" evidence="1">
    <location>
        <begin position="448"/>
        <end position="498"/>
    </location>
</feature>
<feature type="compositionally biased region" description="Low complexity" evidence="1">
    <location>
        <begin position="448"/>
        <end position="462"/>
    </location>
</feature>
<evidence type="ECO:0000313" key="4">
    <source>
        <dbReference type="EMBL" id="KAG0661745.1"/>
    </source>
</evidence>
<feature type="domain" description="PA14" evidence="3">
    <location>
        <begin position="65"/>
        <end position="224"/>
    </location>
</feature>
<evidence type="ECO:0000256" key="1">
    <source>
        <dbReference type="SAM" id="MobiDB-lite"/>
    </source>
</evidence>
<comment type="caution">
    <text evidence="4">The sequence shown here is derived from an EMBL/GenBank/DDBJ whole genome shotgun (WGS) entry which is preliminary data.</text>
</comment>
<feature type="signal peptide" evidence="2">
    <location>
        <begin position="1"/>
        <end position="22"/>
    </location>
</feature>
<sequence length="625" mass="66795">MLFTLLVSVFLFNRIWTNFAFADSCANFVVNSYWDNGFGMVTYGIPFNSSIDEIADVLYNSTVNFNTEGTPIYYYLYDISIDIKVTDTSKPFIASLYPGTGMGVDSVSNIALVYQGFFVAPEAGDYTFTIDDVGVNAGASIYIYNNRDMYCCNDMDNYAWLSKTSQVTYIPSDSRYQTQSVTVNLEAGVGYLIEYAYTNFAGDVVFKTSVTFPSGETTTNFTNYIYTLFNDFYCDVVNDTSSVIALGTETYTTTYSTTEITNIYTGEILGAPYTSIDTIYYIMTPAAVSSSSEIPSSSDIATSSSTLPAVSSSSIITSSDSISSSGARTSDTSLISSSSSMTSSVLLSSVSNLLPSSVISSSVMSSLSSRLHSTNSSYNGITSKSSSSASTDSKSSIIRTSATSDSVQSTRSEMSVIHSKNISYSSTSIPFSNSSIVSGSMSEEGSTSLTVSVSSTESSGTNSKEHSSNLRASAAPESQSYKSSKGQEENSRSTSTYTDQYGETKIIIIDCSTKSNIKSTQPTSSDNGYISNIDSNGNIVASTVSSNHNEATDVTGILATAQDSLSSSKNNLGHSTEATVTVYQQIFDGSSSSASIHIQQTPNIAGRSVTSFVLSMSLLIEFFIL</sequence>
<dbReference type="AlphaFoldDB" id="A0A9P6W3Q6"/>
<dbReference type="InterPro" id="IPR037524">
    <property type="entry name" value="PA14/GLEYA"/>
</dbReference>
<dbReference type="Pfam" id="PF10528">
    <property type="entry name" value="GLEYA"/>
    <property type="match status" value="1"/>
</dbReference>